<name>A0A4Q9MCL6_9APHY</name>
<accession>A0A4Q9MCL6</accession>
<dbReference type="AlphaFoldDB" id="A0A4Q9MCL6"/>
<dbReference type="EMBL" id="ML143468">
    <property type="protein sequence ID" value="TBU25050.1"/>
    <property type="molecule type" value="Genomic_DNA"/>
</dbReference>
<dbReference type="CDD" id="cd09917">
    <property type="entry name" value="F-box_SF"/>
    <property type="match status" value="1"/>
</dbReference>
<proteinExistence type="predicted"/>
<protein>
    <recommendedName>
        <fullName evidence="2">F-box domain-containing protein</fullName>
    </recommendedName>
</protein>
<dbReference type="Proteomes" id="UP000292957">
    <property type="component" value="Unassembled WGS sequence"/>
</dbReference>
<evidence type="ECO:0008006" key="2">
    <source>
        <dbReference type="Google" id="ProtNLM"/>
    </source>
</evidence>
<organism evidence="1">
    <name type="scientific">Dichomitus squalens</name>
    <dbReference type="NCBI Taxonomy" id="114155"/>
    <lineage>
        <taxon>Eukaryota</taxon>
        <taxon>Fungi</taxon>
        <taxon>Dikarya</taxon>
        <taxon>Basidiomycota</taxon>
        <taxon>Agaricomycotina</taxon>
        <taxon>Agaricomycetes</taxon>
        <taxon>Polyporales</taxon>
        <taxon>Polyporaceae</taxon>
        <taxon>Dichomitus</taxon>
    </lineage>
</organism>
<gene>
    <name evidence="1" type="ORF">BD311DRAFT_528467</name>
</gene>
<reference evidence="1" key="1">
    <citation type="submission" date="2019-01" db="EMBL/GenBank/DDBJ databases">
        <title>Draft genome sequences of three monokaryotic isolates of the white-rot basidiomycete fungus Dichomitus squalens.</title>
        <authorList>
            <consortium name="DOE Joint Genome Institute"/>
            <person name="Lopez S.C."/>
            <person name="Andreopoulos B."/>
            <person name="Pangilinan J."/>
            <person name="Lipzen A."/>
            <person name="Riley R."/>
            <person name="Ahrendt S."/>
            <person name="Ng V."/>
            <person name="Barry K."/>
            <person name="Daum C."/>
            <person name="Grigoriev I.V."/>
            <person name="Hilden K.S."/>
            <person name="Makela M.R."/>
            <person name="de Vries R.P."/>
        </authorList>
    </citation>
    <scope>NUCLEOTIDE SEQUENCE [LARGE SCALE GENOMIC DNA]</scope>
    <source>
        <strain evidence="1">OM18370.1</strain>
    </source>
</reference>
<sequence length="491" mass="55832">MTSQGPVLNDDVLRHIADYLHGRTALSLSLTSKRVYDIAIPRVAAVIDCWSTGTLRALHHIMVRDNPLRARHIHNLVIRESAMTFEEIYGRDDEIFDGHDPKDLEPPVAPLIYELLMNAPNIRRLTIERFAALRRSDPRVVTAMASLPQLSRLELDGVPGDALANESVAGNVHRTSGWDLVTLSLNCSSWWCDDAYPPLFRTISAFPRVVSLKLRHFSPDRSCRGPHHTETLPLYPSIQQLFLEEPSAAALDLVTLCPNLSVVGTSIHDRRRDISDDRDHSWENREPIDTPWAGTTWGALRSVILSSELVMHRAKDVINQAFHLRVDCTFAEDIDYSWTWPVELEPVLMILRKVSPVGAQLSVEVGVQPMRFWAGIPEIAPRLRYLELKVTLSRLGEEYANWLANIPSALRPLSLVCLRLHLTQMPSRRAIADDWYDEDGKWTCYYVSQEVAVQMYDARVEMAKKTPEALCRRYTDIALRCPRRRRTGLGV</sequence>
<dbReference type="OrthoDB" id="2753986at2759"/>
<evidence type="ECO:0000313" key="1">
    <source>
        <dbReference type="EMBL" id="TBU25050.1"/>
    </source>
</evidence>